<gene>
    <name evidence="2" type="ORF">GXW71_08920</name>
</gene>
<keyword evidence="1" id="KW-0812">Transmembrane</keyword>
<feature type="transmembrane region" description="Helical" evidence="1">
    <location>
        <begin position="311"/>
        <end position="331"/>
    </location>
</feature>
<feature type="transmembrane region" description="Helical" evidence="1">
    <location>
        <begin position="351"/>
        <end position="369"/>
    </location>
</feature>
<reference evidence="3" key="1">
    <citation type="journal article" date="2021" name="Syst. Appl. Microbiol.">
        <title>Roseomonas hellenica sp. nov., isolated from roots of wild-growing Alkanna tinctoria.</title>
        <authorList>
            <person name="Rat A."/>
            <person name="Naranjo H.D."/>
            <person name="Lebbe L."/>
            <person name="Cnockaert M."/>
            <person name="Krigas N."/>
            <person name="Grigoriadou K."/>
            <person name="Maloupa E."/>
            <person name="Willems A."/>
        </authorList>
    </citation>
    <scope>NUCLEOTIDE SEQUENCE [LARGE SCALE GENOMIC DNA]</scope>
    <source>
        <strain evidence="3">LMG 31523</strain>
    </source>
</reference>
<evidence type="ECO:0000256" key="1">
    <source>
        <dbReference type="SAM" id="Phobius"/>
    </source>
</evidence>
<keyword evidence="1" id="KW-1133">Transmembrane helix</keyword>
<evidence type="ECO:0000313" key="3">
    <source>
        <dbReference type="Proteomes" id="UP001196870"/>
    </source>
</evidence>
<protein>
    <submittedName>
        <fullName evidence="2">Uncharacterized protein</fullName>
    </submittedName>
</protein>
<comment type="caution">
    <text evidence="2">The sequence shown here is derived from an EMBL/GenBank/DDBJ whole genome shotgun (WGS) entry which is preliminary data.</text>
</comment>
<sequence length="521" mass="55041">MPPPPHLRFDLDTRWGATPVDSLAAAVSLYLAAPGVLFVTSWFQPWVSATAGLSGVLALACAPGWRCQWPLGKRITLLCAAAGLVWAAATGCHHLVYSTADWQIRDAVLRDLSLGPWPVAYAEVAGGPHWLLRAPVGYYLPAGLVGQVFGVPVAQVALWLWSAAGFALTLMLLAALAAALALPRPGRSFAVLASVFMLFGGLDVVPNLWLDSRAGAGLLASWGRGGEWWARLFQYTGHVTATLWVPNHALPAWLLALLLLRHERDPGFQRGLVVAFAGAAFWSPLAATAAAVLAAAALLRAGRSALLRGCTAPANLLAAIFAVPICLYLVAGTGGVPHYPLLSRDDTGEAFGRWALFLTVEVLCWAALASVLLRSWLLAASVVMLCLLPAYVFGPGNEMTSRGGLSPVAILAAASGAALRVPITRPAARIARYGLLACMAIMAAGSSMEASPLITKPAWSASPHCSLIEAARQSVFQATTDWAHYLVPWPDDPLAAWMRVPQPRLIPGPIETPPCWPTGGP</sequence>
<feature type="transmembrane region" description="Helical" evidence="1">
    <location>
        <begin position="272"/>
        <end position="299"/>
    </location>
</feature>
<feature type="transmembrane region" description="Helical" evidence="1">
    <location>
        <begin position="376"/>
        <end position="393"/>
    </location>
</feature>
<feature type="transmembrane region" description="Helical" evidence="1">
    <location>
        <begin position="158"/>
        <end position="182"/>
    </location>
</feature>
<proteinExistence type="predicted"/>
<keyword evidence="3" id="KW-1185">Reference proteome</keyword>
<dbReference type="Proteomes" id="UP001196870">
    <property type="component" value="Unassembled WGS sequence"/>
</dbReference>
<feature type="transmembrane region" description="Helical" evidence="1">
    <location>
        <begin position="189"/>
        <end position="209"/>
    </location>
</feature>
<feature type="transmembrane region" description="Helical" evidence="1">
    <location>
        <begin position="405"/>
        <end position="423"/>
    </location>
</feature>
<dbReference type="RefSeq" id="WP_211852135.1">
    <property type="nucleotide sequence ID" value="NZ_JAAGBB010000008.1"/>
</dbReference>
<evidence type="ECO:0000313" key="2">
    <source>
        <dbReference type="EMBL" id="MBR0664474.1"/>
    </source>
</evidence>
<dbReference type="EMBL" id="JAAGBB010000008">
    <property type="protein sequence ID" value="MBR0664474.1"/>
    <property type="molecule type" value="Genomic_DNA"/>
</dbReference>
<keyword evidence="1" id="KW-0472">Membrane</keyword>
<name>A0ABS5EW16_9PROT</name>
<organism evidence="2 3">
    <name type="scientific">Plastoroseomonas hellenica</name>
    <dbReference type="NCBI Taxonomy" id="2687306"/>
    <lineage>
        <taxon>Bacteria</taxon>
        <taxon>Pseudomonadati</taxon>
        <taxon>Pseudomonadota</taxon>
        <taxon>Alphaproteobacteria</taxon>
        <taxon>Acetobacterales</taxon>
        <taxon>Acetobacteraceae</taxon>
        <taxon>Plastoroseomonas</taxon>
    </lineage>
</organism>
<feature type="transmembrane region" description="Helical" evidence="1">
    <location>
        <begin position="20"/>
        <end position="40"/>
    </location>
</feature>
<feature type="transmembrane region" description="Helical" evidence="1">
    <location>
        <begin position="77"/>
        <end position="96"/>
    </location>
</feature>
<accession>A0ABS5EW16</accession>